<reference evidence="1 2" key="1">
    <citation type="submission" date="2014-04" db="EMBL/GenBank/DDBJ databases">
        <authorList>
            <consortium name="DOE Joint Genome Institute"/>
            <person name="Kuo A."/>
            <person name="Kohler A."/>
            <person name="Jargeat P."/>
            <person name="Nagy L.G."/>
            <person name="Floudas D."/>
            <person name="Copeland A."/>
            <person name="Barry K.W."/>
            <person name="Cichocki N."/>
            <person name="Veneault-Fourrey C."/>
            <person name="LaButti K."/>
            <person name="Lindquist E.A."/>
            <person name="Lipzen A."/>
            <person name="Lundell T."/>
            <person name="Morin E."/>
            <person name="Murat C."/>
            <person name="Sun H."/>
            <person name="Tunlid A."/>
            <person name="Henrissat B."/>
            <person name="Grigoriev I.V."/>
            <person name="Hibbett D.S."/>
            <person name="Martin F."/>
            <person name="Nordberg H.P."/>
            <person name="Cantor M.N."/>
            <person name="Hua S.X."/>
        </authorList>
    </citation>
    <scope>NUCLEOTIDE SEQUENCE [LARGE SCALE GENOMIC DNA]</scope>
    <source>
        <strain evidence="1 2">Ve08.2h10</strain>
    </source>
</reference>
<evidence type="ECO:0000313" key="2">
    <source>
        <dbReference type="Proteomes" id="UP000054538"/>
    </source>
</evidence>
<organism evidence="1 2">
    <name type="scientific">Paxillus rubicundulus Ve08.2h10</name>
    <dbReference type="NCBI Taxonomy" id="930991"/>
    <lineage>
        <taxon>Eukaryota</taxon>
        <taxon>Fungi</taxon>
        <taxon>Dikarya</taxon>
        <taxon>Basidiomycota</taxon>
        <taxon>Agaricomycotina</taxon>
        <taxon>Agaricomycetes</taxon>
        <taxon>Agaricomycetidae</taxon>
        <taxon>Boletales</taxon>
        <taxon>Paxilineae</taxon>
        <taxon>Paxillaceae</taxon>
        <taxon>Paxillus</taxon>
    </lineage>
</organism>
<dbReference type="InParanoid" id="A0A0D0DSP2"/>
<gene>
    <name evidence="1" type="ORF">PAXRUDRAFT_640512</name>
</gene>
<name>A0A0D0DSP2_9AGAM</name>
<proteinExistence type="predicted"/>
<protein>
    <submittedName>
        <fullName evidence="1">Uncharacterized protein</fullName>
    </submittedName>
</protein>
<dbReference type="AlphaFoldDB" id="A0A0D0DSP2"/>
<dbReference type="Proteomes" id="UP000054538">
    <property type="component" value="Unassembled WGS sequence"/>
</dbReference>
<evidence type="ECO:0000313" key="1">
    <source>
        <dbReference type="EMBL" id="KIK91236.1"/>
    </source>
</evidence>
<keyword evidence="2" id="KW-1185">Reference proteome</keyword>
<sequence>MGLGCSQFPSTVYQALAAGESLAMIILLVELSNRGASDLSTQDLSVFDCRLHSLSFCQKIPVFPWPIEKTISII</sequence>
<accession>A0A0D0DSP2</accession>
<dbReference type="HOGENOM" id="CLU_2688539_0_0_1"/>
<dbReference type="EMBL" id="KN825411">
    <property type="protein sequence ID" value="KIK91236.1"/>
    <property type="molecule type" value="Genomic_DNA"/>
</dbReference>
<reference evidence="2" key="2">
    <citation type="submission" date="2015-01" db="EMBL/GenBank/DDBJ databases">
        <title>Evolutionary Origins and Diversification of the Mycorrhizal Mutualists.</title>
        <authorList>
            <consortium name="DOE Joint Genome Institute"/>
            <consortium name="Mycorrhizal Genomics Consortium"/>
            <person name="Kohler A."/>
            <person name="Kuo A."/>
            <person name="Nagy L.G."/>
            <person name="Floudas D."/>
            <person name="Copeland A."/>
            <person name="Barry K.W."/>
            <person name="Cichocki N."/>
            <person name="Veneault-Fourrey C."/>
            <person name="LaButti K."/>
            <person name="Lindquist E.A."/>
            <person name="Lipzen A."/>
            <person name="Lundell T."/>
            <person name="Morin E."/>
            <person name="Murat C."/>
            <person name="Riley R."/>
            <person name="Ohm R."/>
            <person name="Sun H."/>
            <person name="Tunlid A."/>
            <person name="Henrissat B."/>
            <person name="Grigoriev I.V."/>
            <person name="Hibbett D.S."/>
            <person name="Martin F."/>
        </authorList>
    </citation>
    <scope>NUCLEOTIDE SEQUENCE [LARGE SCALE GENOMIC DNA]</scope>
    <source>
        <strain evidence="2">Ve08.2h10</strain>
    </source>
</reference>